<dbReference type="Pfam" id="PF20282">
    <property type="entry name" value="CTD6"/>
    <property type="match status" value="1"/>
</dbReference>
<accession>I9H8R1</accession>
<dbReference type="HOGENOM" id="CLU_065352_0_0_10"/>
<evidence type="ECO:0000313" key="2">
    <source>
        <dbReference type="EMBL" id="EIY56079.1"/>
    </source>
</evidence>
<gene>
    <name evidence="2" type="ORF">HMPREF1071_04305</name>
</gene>
<dbReference type="PATRIC" id="fig|997887.3.peg.4498"/>
<dbReference type="GeneID" id="93118381"/>
<dbReference type="RefSeq" id="WP_007482320.1">
    <property type="nucleotide sequence ID" value="NZ_JH724310.1"/>
</dbReference>
<evidence type="ECO:0000259" key="1">
    <source>
        <dbReference type="Pfam" id="PF20282"/>
    </source>
</evidence>
<feature type="domain" description="ABC-three component systems C-terminal" evidence="1">
    <location>
        <begin position="235"/>
        <end position="363"/>
    </location>
</feature>
<dbReference type="AlphaFoldDB" id="I9H8R1"/>
<protein>
    <recommendedName>
        <fullName evidence="1">ABC-three component systems C-terminal domain-containing protein</fullName>
    </recommendedName>
</protein>
<sequence length="367" mass="42390">MHNKEQITKEAVIEPTRIHMLSNEERLRYDIAPKERLALMDEDTYEELVAVWAYACLKSKYKDVYRIGGAGDKGRDICAYIDLSQDKYDLYQCKHYKNALTYSDINIEFGKLIYYSFSKAISVPSKYYFMAPLGISPSLLDLIKDKGKLLKNKLKSDWNTKIHNKIIEKQSILLAGELLDYFDNFNFEIIDCISPDCFIDDLKKEGHYYFFYFGGGINSLPSYNILVPNNVAVNEVAYIKHLLDAYTEDSSYDITIKNITGSTYDKHFSRSRESFYKAESVAMISKEISPATDDEFEKLKNDVLNHVGDTYDEDYDSGYERVKAVTKEASHFQVKQNLLAPKIGSNELRGVCFQLSNEDKLIWKIKQ</sequence>
<organism evidence="2 3">
    <name type="scientific">Bacteroides salyersiae CL02T12C01</name>
    <dbReference type="NCBI Taxonomy" id="997887"/>
    <lineage>
        <taxon>Bacteria</taxon>
        <taxon>Pseudomonadati</taxon>
        <taxon>Bacteroidota</taxon>
        <taxon>Bacteroidia</taxon>
        <taxon>Bacteroidales</taxon>
        <taxon>Bacteroidaceae</taxon>
        <taxon>Bacteroides</taxon>
    </lineage>
</organism>
<keyword evidence="3" id="KW-1185">Reference proteome</keyword>
<reference evidence="2 3" key="1">
    <citation type="submission" date="2012-02" db="EMBL/GenBank/DDBJ databases">
        <title>The Genome Sequence of Bacteroides salyersiae CL02T12C01.</title>
        <authorList>
            <consortium name="The Broad Institute Genome Sequencing Platform"/>
            <person name="Earl A."/>
            <person name="Ward D."/>
            <person name="Feldgarden M."/>
            <person name="Gevers D."/>
            <person name="Zitomersky N.L."/>
            <person name="Coyne M.J."/>
            <person name="Comstock L.E."/>
            <person name="Young S.K."/>
            <person name="Zeng Q."/>
            <person name="Gargeya S."/>
            <person name="Fitzgerald M."/>
            <person name="Haas B."/>
            <person name="Abouelleil A."/>
            <person name="Alvarado L."/>
            <person name="Arachchi H.M."/>
            <person name="Berlin A."/>
            <person name="Chapman S.B."/>
            <person name="Gearin G."/>
            <person name="Goldberg J."/>
            <person name="Griggs A."/>
            <person name="Gujja S."/>
            <person name="Hansen M."/>
            <person name="Heiman D."/>
            <person name="Howarth C."/>
            <person name="Larimer J."/>
            <person name="Lui A."/>
            <person name="MacDonald P.J.P."/>
            <person name="McCowen C."/>
            <person name="Montmayeur A."/>
            <person name="Murphy C."/>
            <person name="Neiman D."/>
            <person name="Pearson M."/>
            <person name="Priest M."/>
            <person name="Roberts A."/>
            <person name="Saif S."/>
            <person name="Shea T."/>
            <person name="Sisk P."/>
            <person name="Stolte C."/>
            <person name="Sykes S."/>
            <person name="Wortman J."/>
            <person name="Nusbaum C."/>
            <person name="Birren B."/>
        </authorList>
    </citation>
    <scope>NUCLEOTIDE SEQUENCE [LARGE SCALE GENOMIC DNA]</scope>
    <source>
        <strain evidence="2 3">CL02T12C01</strain>
    </source>
</reference>
<comment type="caution">
    <text evidence="2">The sequence shown here is derived from an EMBL/GenBank/DDBJ whole genome shotgun (WGS) entry which is preliminary data.</text>
</comment>
<name>I9H8R1_9BACE</name>
<proteinExistence type="predicted"/>
<dbReference type="Proteomes" id="UP000005150">
    <property type="component" value="Unassembled WGS sequence"/>
</dbReference>
<dbReference type="InterPro" id="IPR046914">
    <property type="entry name" value="ABC-3C_CTD6"/>
</dbReference>
<dbReference type="EMBL" id="AGXV01000052">
    <property type="protein sequence ID" value="EIY56079.1"/>
    <property type="molecule type" value="Genomic_DNA"/>
</dbReference>
<evidence type="ECO:0000313" key="3">
    <source>
        <dbReference type="Proteomes" id="UP000005150"/>
    </source>
</evidence>
<dbReference type="OrthoDB" id="3242664at2"/>